<dbReference type="PANTHER" id="PTHR24215:SF35">
    <property type="entry name" value="MUSCLE LIM PROTEIN MLP84B"/>
    <property type="match status" value="1"/>
</dbReference>
<dbReference type="GO" id="GO:0060537">
    <property type="term" value="P:muscle tissue development"/>
    <property type="evidence" value="ECO:0007669"/>
    <property type="project" value="TreeGrafter"/>
</dbReference>
<evidence type="ECO:0000256" key="6">
    <source>
        <dbReference type="ARBA" id="ARBA00023242"/>
    </source>
</evidence>
<accession>A0A6S7JJ06</accession>
<dbReference type="Proteomes" id="UP001152795">
    <property type="component" value="Unassembled WGS sequence"/>
</dbReference>
<keyword evidence="4" id="KW-0862">Zinc</keyword>
<sequence length="68" mass="7521">MIFYYSCFFYVQSFHSRCLRCFDCGKGLDSGSLKSRESAIYCQGCYGKKFGPKGYGFGGGAGTLTHTE</sequence>
<evidence type="ECO:0000256" key="1">
    <source>
        <dbReference type="ARBA" id="ARBA00004123"/>
    </source>
</evidence>
<dbReference type="PANTHER" id="PTHR24215">
    <property type="entry name" value="RHO-GTPASE-ACTIVATING PROTEIN LRG1"/>
    <property type="match status" value="1"/>
</dbReference>
<reference evidence="7" key="1">
    <citation type="submission" date="2020-04" db="EMBL/GenBank/DDBJ databases">
        <authorList>
            <person name="Alioto T."/>
            <person name="Alioto T."/>
            <person name="Gomez Garrido J."/>
        </authorList>
    </citation>
    <scope>NUCLEOTIDE SEQUENCE</scope>
    <source>
        <strain evidence="7">A484AB</strain>
    </source>
</reference>
<evidence type="ECO:0000256" key="2">
    <source>
        <dbReference type="ARBA" id="ARBA00022723"/>
    </source>
</evidence>
<keyword evidence="8" id="KW-1185">Reference proteome</keyword>
<evidence type="ECO:0000313" key="8">
    <source>
        <dbReference type="Proteomes" id="UP001152795"/>
    </source>
</evidence>
<proteinExistence type="predicted"/>
<dbReference type="GO" id="GO:0005634">
    <property type="term" value="C:nucleus"/>
    <property type="evidence" value="ECO:0007669"/>
    <property type="project" value="UniProtKB-SubCell"/>
</dbReference>
<evidence type="ECO:0000256" key="5">
    <source>
        <dbReference type="ARBA" id="ARBA00023038"/>
    </source>
</evidence>
<dbReference type="EMBL" id="CACRXK020017379">
    <property type="protein sequence ID" value="CAB4031137.1"/>
    <property type="molecule type" value="Genomic_DNA"/>
</dbReference>
<evidence type="ECO:0000256" key="3">
    <source>
        <dbReference type="ARBA" id="ARBA00022737"/>
    </source>
</evidence>
<keyword evidence="5" id="KW-0440">LIM domain</keyword>
<evidence type="ECO:0000313" key="7">
    <source>
        <dbReference type="EMBL" id="CAB4031137.1"/>
    </source>
</evidence>
<dbReference type="GO" id="GO:0030018">
    <property type="term" value="C:Z disc"/>
    <property type="evidence" value="ECO:0007669"/>
    <property type="project" value="TreeGrafter"/>
</dbReference>
<dbReference type="Pfam" id="PF00412">
    <property type="entry name" value="LIM"/>
    <property type="match status" value="1"/>
</dbReference>
<dbReference type="PROSITE" id="PS50023">
    <property type="entry name" value="LIM_DOMAIN_2"/>
    <property type="match status" value="1"/>
</dbReference>
<protein>
    <submittedName>
        <fullName evidence="7">Cysteine and glycine-rich 1</fullName>
    </submittedName>
</protein>
<keyword evidence="6" id="KW-0539">Nucleus</keyword>
<dbReference type="SUPFAM" id="SSF57716">
    <property type="entry name" value="Glucocorticoid receptor-like (DNA-binding domain)"/>
    <property type="match status" value="1"/>
</dbReference>
<comment type="caution">
    <text evidence="7">The sequence shown here is derived from an EMBL/GenBank/DDBJ whole genome shotgun (WGS) entry which is preliminary data.</text>
</comment>
<dbReference type="FunFam" id="2.10.110.10:FF:000001">
    <property type="entry name" value="Cysteine and glycine-rich protein 1"/>
    <property type="match status" value="1"/>
</dbReference>
<comment type="subcellular location">
    <subcellularLocation>
        <location evidence="1">Nucleus</location>
    </subcellularLocation>
</comment>
<dbReference type="GO" id="GO:0045214">
    <property type="term" value="P:sarcomere organization"/>
    <property type="evidence" value="ECO:0007669"/>
    <property type="project" value="TreeGrafter"/>
</dbReference>
<gene>
    <name evidence="7" type="ORF">PACLA_8A074065</name>
</gene>
<evidence type="ECO:0000256" key="4">
    <source>
        <dbReference type="ARBA" id="ARBA00022833"/>
    </source>
</evidence>
<dbReference type="GO" id="GO:0046872">
    <property type="term" value="F:metal ion binding"/>
    <property type="evidence" value="ECO:0007669"/>
    <property type="project" value="UniProtKB-KW"/>
</dbReference>
<dbReference type="Gene3D" id="2.10.110.10">
    <property type="entry name" value="Cysteine Rich Protein"/>
    <property type="match status" value="1"/>
</dbReference>
<dbReference type="OrthoDB" id="8062037at2759"/>
<dbReference type="InterPro" id="IPR001781">
    <property type="entry name" value="Znf_LIM"/>
</dbReference>
<keyword evidence="2" id="KW-0479">Metal-binding</keyword>
<name>A0A6S7JJ06_PARCT</name>
<dbReference type="AlphaFoldDB" id="A0A6S7JJ06"/>
<organism evidence="7 8">
    <name type="scientific">Paramuricea clavata</name>
    <name type="common">Red gorgonian</name>
    <name type="synonym">Violescent sea-whip</name>
    <dbReference type="NCBI Taxonomy" id="317549"/>
    <lineage>
        <taxon>Eukaryota</taxon>
        <taxon>Metazoa</taxon>
        <taxon>Cnidaria</taxon>
        <taxon>Anthozoa</taxon>
        <taxon>Octocorallia</taxon>
        <taxon>Malacalcyonacea</taxon>
        <taxon>Plexauridae</taxon>
        <taxon>Paramuricea</taxon>
    </lineage>
</organism>
<dbReference type="GO" id="GO:0042805">
    <property type="term" value="F:actinin binding"/>
    <property type="evidence" value="ECO:0007669"/>
    <property type="project" value="TreeGrafter"/>
</dbReference>
<dbReference type="GO" id="GO:0008307">
    <property type="term" value="F:structural constituent of muscle"/>
    <property type="evidence" value="ECO:0007669"/>
    <property type="project" value="TreeGrafter"/>
</dbReference>
<keyword evidence="3" id="KW-0677">Repeat</keyword>